<name>A0ABW5JLV6_9BACT</name>
<evidence type="ECO:0000313" key="2">
    <source>
        <dbReference type="Proteomes" id="UP001597460"/>
    </source>
</evidence>
<reference evidence="2" key="1">
    <citation type="journal article" date="2019" name="Int. J. Syst. Evol. Microbiol.">
        <title>The Global Catalogue of Microorganisms (GCM) 10K type strain sequencing project: providing services to taxonomists for standard genome sequencing and annotation.</title>
        <authorList>
            <consortium name="The Broad Institute Genomics Platform"/>
            <consortium name="The Broad Institute Genome Sequencing Center for Infectious Disease"/>
            <person name="Wu L."/>
            <person name="Ma J."/>
        </authorList>
    </citation>
    <scope>NUCLEOTIDE SEQUENCE [LARGE SCALE GENOMIC DNA]</scope>
    <source>
        <strain evidence="2">KCTC 52042</strain>
    </source>
</reference>
<keyword evidence="2" id="KW-1185">Reference proteome</keyword>
<organism evidence="1 2">
    <name type="scientific">Gracilimonas halophila</name>
    <dbReference type="NCBI Taxonomy" id="1834464"/>
    <lineage>
        <taxon>Bacteria</taxon>
        <taxon>Pseudomonadati</taxon>
        <taxon>Balneolota</taxon>
        <taxon>Balneolia</taxon>
        <taxon>Balneolales</taxon>
        <taxon>Balneolaceae</taxon>
        <taxon>Gracilimonas</taxon>
    </lineage>
</organism>
<evidence type="ECO:0000313" key="1">
    <source>
        <dbReference type="EMBL" id="MFD2533017.1"/>
    </source>
</evidence>
<gene>
    <name evidence="1" type="ORF">ACFSVN_11210</name>
</gene>
<dbReference type="Proteomes" id="UP001597460">
    <property type="component" value="Unassembled WGS sequence"/>
</dbReference>
<proteinExistence type="predicted"/>
<protein>
    <recommendedName>
        <fullName evidence="3">Antitoxin of type II TA system, VapB</fullName>
    </recommendedName>
</protein>
<comment type="caution">
    <text evidence="1">The sequence shown here is derived from an EMBL/GenBank/DDBJ whole genome shotgun (WGS) entry which is preliminary data.</text>
</comment>
<accession>A0ABW5JLV6</accession>
<sequence>MRTSVDIPDDLMKKAKIKAVEEEISLKELIIRGLKNDLVILRRRTKHPGKI</sequence>
<dbReference type="EMBL" id="JBHULI010000025">
    <property type="protein sequence ID" value="MFD2533017.1"/>
    <property type="molecule type" value="Genomic_DNA"/>
</dbReference>
<dbReference type="RefSeq" id="WP_390302547.1">
    <property type="nucleotide sequence ID" value="NZ_JBHULI010000025.1"/>
</dbReference>
<evidence type="ECO:0008006" key="3">
    <source>
        <dbReference type="Google" id="ProtNLM"/>
    </source>
</evidence>